<name>A0LM74_SYNFM</name>
<dbReference type="KEGG" id="sfu:Sfum_2848"/>
<dbReference type="CDD" id="cd01277">
    <property type="entry name" value="HINT_subgroup"/>
    <property type="match status" value="1"/>
</dbReference>
<dbReference type="Proteomes" id="UP000001784">
    <property type="component" value="Chromosome"/>
</dbReference>
<dbReference type="FunCoup" id="A0LM74">
    <property type="interactions" value="519"/>
</dbReference>
<dbReference type="SUPFAM" id="SSF54197">
    <property type="entry name" value="HIT-like"/>
    <property type="match status" value="1"/>
</dbReference>
<dbReference type="Pfam" id="PF01230">
    <property type="entry name" value="HIT"/>
    <property type="match status" value="1"/>
</dbReference>
<evidence type="ECO:0000313" key="5">
    <source>
        <dbReference type="EMBL" id="ABK18526.1"/>
    </source>
</evidence>
<dbReference type="STRING" id="335543.Sfum_2848"/>
<evidence type="ECO:0000259" key="4">
    <source>
        <dbReference type="PROSITE" id="PS51084"/>
    </source>
</evidence>
<dbReference type="PANTHER" id="PTHR46648:SF1">
    <property type="entry name" value="ADENOSINE 5'-MONOPHOSPHORAMIDASE HNT1"/>
    <property type="match status" value="1"/>
</dbReference>
<accession>A0LM74</accession>
<protein>
    <submittedName>
        <fullName evidence="5">Histidine triad (HIT) protein</fullName>
    </submittedName>
</protein>
<feature type="domain" description="HIT" evidence="4">
    <location>
        <begin position="5"/>
        <end position="112"/>
    </location>
</feature>
<gene>
    <name evidence="5" type="ordered locus">Sfum_2848</name>
</gene>
<dbReference type="HOGENOM" id="CLU_056776_3_3_7"/>
<dbReference type="PROSITE" id="PS51084">
    <property type="entry name" value="HIT_2"/>
    <property type="match status" value="1"/>
</dbReference>
<keyword evidence="6" id="KW-1185">Reference proteome</keyword>
<evidence type="ECO:0000256" key="3">
    <source>
        <dbReference type="PROSITE-ProRule" id="PRU00464"/>
    </source>
</evidence>
<organism evidence="5 6">
    <name type="scientific">Syntrophobacter fumaroxidans (strain DSM 10017 / MPOB)</name>
    <dbReference type="NCBI Taxonomy" id="335543"/>
    <lineage>
        <taxon>Bacteria</taxon>
        <taxon>Pseudomonadati</taxon>
        <taxon>Thermodesulfobacteriota</taxon>
        <taxon>Syntrophobacteria</taxon>
        <taxon>Syntrophobacterales</taxon>
        <taxon>Syntrophobacteraceae</taxon>
        <taxon>Syntrophobacter</taxon>
    </lineage>
</organism>
<proteinExistence type="predicted"/>
<dbReference type="InParanoid" id="A0LM74"/>
<dbReference type="InterPro" id="IPR019808">
    <property type="entry name" value="Histidine_triad_CS"/>
</dbReference>
<dbReference type="InterPro" id="IPR039384">
    <property type="entry name" value="HINT"/>
</dbReference>
<evidence type="ECO:0000256" key="2">
    <source>
        <dbReference type="PIRSR" id="PIRSR601310-3"/>
    </source>
</evidence>
<sequence length="136" mass="15202">MLDCIFCQIIQGQLPCARIYEDDRVLSFLDINPVARGHALVVPKRHYSTLFHIPPEDLEACIVAAKRVGAAVFKGVGASGLNVLQNNYRAAGQLIDHFHLHLIPRHAHDGFFTAWPGKPYPTGELDRILRKILPEV</sequence>
<dbReference type="InterPro" id="IPR001310">
    <property type="entry name" value="Histidine_triad_HIT"/>
</dbReference>
<dbReference type="EMBL" id="CP000478">
    <property type="protein sequence ID" value="ABK18526.1"/>
    <property type="molecule type" value="Genomic_DNA"/>
</dbReference>
<dbReference type="AlphaFoldDB" id="A0LM74"/>
<dbReference type="eggNOG" id="COG0537">
    <property type="taxonomic scope" value="Bacteria"/>
</dbReference>
<dbReference type="RefSeq" id="WP_011699691.1">
    <property type="nucleotide sequence ID" value="NC_008554.1"/>
</dbReference>
<reference evidence="5 6" key="1">
    <citation type="submission" date="2006-10" db="EMBL/GenBank/DDBJ databases">
        <title>Complete sequence of Syntrophobacter fumaroxidans MPOB.</title>
        <authorList>
            <consortium name="US DOE Joint Genome Institute"/>
            <person name="Copeland A."/>
            <person name="Lucas S."/>
            <person name="Lapidus A."/>
            <person name="Barry K."/>
            <person name="Detter J.C."/>
            <person name="Glavina del Rio T."/>
            <person name="Hammon N."/>
            <person name="Israni S."/>
            <person name="Pitluck S."/>
            <person name="Goltsman E.G."/>
            <person name="Martinez M."/>
            <person name="Schmutz J."/>
            <person name="Larimer F."/>
            <person name="Land M."/>
            <person name="Hauser L."/>
            <person name="Kyrpides N."/>
            <person name="Kim E."/>
            <person name="Boone D.R."/>
            <person name="Brockman F."/>
            <person name="Culley D."/>
            <person name="Ferry J."/>
            <person name="Gunsalus R."/>
            <person name="McInerney M.J."/>
            <person name="Morrison M."/>
            <person name="Plugge C."/>
            <person name="Rohlin L."/>
            <person name="Scholten J."/>
            <person name="Sieber J."/>
            <person name="Stams A.J.M."/>
            <person name="Worm P."/>
            <person name="Henstra A.M."/>
            <person name="Richardson P."/>
        </authorList>
    </citation>
    <scope>NUCLEOTIDE SEQUENCE [LARGE SCALE GENOMIC DNA]</scope>
    <source>
        <strain evidence="6">DSM 10017 / MPOB</strain>
    </source>
</reference>
<dbReference type="OrthoDB" id="9784774at2"/>
<dbReference type="PROSITE" id="PS00892">
    <property type="entry name" value="HIT_1"/>
    <property type="match status" value="1"/>
</dbReference>
<dbReference type="InterPro" id="IPR036265">
    <property type="entry name" value="HIT-like_sf"/>
</dbReference>
<feature type="active site" description="Tele-AMP-histidine intermediate" evidence="1">
    <location>
        <position position="99"/>
    </location>
</feature>
<feature type="short sequence motif" description="Histidine triad motif" evidence="2 3">
    <location>
        <begin position="97"/>
        <end position="101"/>
    </location>
</feature>
<dbReference type="GO" id="GO:0009117">
    <property type="term" value="P:nucleotide metabolic process"/>
    <property type="evidence" value="ECO:0007669"/>
    <property type="project" value="TreeGrafter"/>
</dbReference>
<dbReference type="InterPro" id="IPR011146">
    <property type="entry name" value="HIT-like"/>
</dbReference>
<dbReference type="PRINTS" id="PR00332">
    <property type="entry name" value="HISTRIAD"/>
</dbReference>
<evidence type="ECO:0000313" key="6">
    <source>
        <dbReference type="Proteomes" id="UP000001784"/>
    </source>
</evidence>
<dbReference type="Gene3D" id="3.30.428.10">
    <property type="entry name" value="HIT-like"/>
    <property type="match status" value="1"/>
</dbReference>
<dbReference type="PANTHER" id="PTHR46648">
    <property type="entry name" value="HIT FAMILY PROTEIN 1"/>
    <property type="match status" value="1"/>
</dbReference>
<evidence type="ECO:0000256" key="1">
    <source>
        <dbReference type="PIRSR" id="PIRSR601310-1"/>
    </source>
</evidence>
<dbReference type="GO" id="GO:0003824">
    <property type="term" value="F:catalytic activity"/>
    <property type="evidence" value="ECO:0007669"/>
    <property type="project" value="InterPro"/>
</dbReference>